<proteinExistence type="predicted"/>
<sequence>MESLGVGPWIAIVVAVGAVCLLIGYWLGTKLGGHNTEPMRELHREHKAYKDEVRDHFQQVSATMTRMVDDYREMYQHVAKGAEKLADMHHETVIEPPPKPEAITQDLSTADEGAEKAEKRTPAAAAAKGEAETDTSAAGSSDATERDAKTAQPKATAQDTNATDTSAKATTSKGAALDEKQQAAGSQTPSDLERPQDAAIRAAAEDAAAPKR</sequence>
<keyword evidence="4" id="KW-1185">Reference proteome</keyword>
<keyword evidence="2" id="KW-1133">Transmembrane helix</keyword>
<feature type="compositionally biased region" description="Low complexity" evidence="1">
    <location>
        <begin position="159"/>
        <end position="175"/>
    </location>
</feature>
<name>A0ABQ3DZ45_9GAMM</name>
<dbReference type="EMBL" id="BMZI01000002">
    <property type="protein sequence ID" value="GHB13754.1"/>
    <property type="molecule type" value="Genomic_DNA"/>
</dbReference>
<accession>A0ABQ3DZ45</accession>
<reference evidence="4" key="1">
    <citation type="journal article" date="2019" name="Int. J. Syst. Evol. Microbiol.">
        <title>The Global Catalogue of Microorganisms (GCM) 10K type strain sequencing project: providing services to taxonomists for standard genome sequencing and annotation.</title>
        <authorList>
            <consortium name="The Broad Institute Genomics Platform"/>
            <consortium name="The Broad Institute Genome Sequencing Center for Infectious Disease"/>
            <person name="Wu L."/>
            <person name="Ma J."/>
        </authorList>
    </citation>
    <scope>NUCLEOTIDE SEQUENCE [LARGE SCALE GENOMIC DNA]</scope>
    <source>
        <strain evidence="4">KCTC 32998</strain>
    </source>
</reference>
<feature type="transmembrane region" description="Helical" evidence="2">
    <location>
        <begin position="6"/>
        <end position="27"/>
    </location>
</feature>
<keyword evidence="2" id="KW-0812">Transmembrane</keyword>
<evidence type="ECO:0000256" key="1">
    <source>
        <dbReference type="SAM" id="MobiDB-lite"/>
    </source>
</evidence>
<comment type="caution">
    <text evidence="3">The sequence shown here is derived from an EMBL/GenBank/DDBJ whole genome shotgun (WGS) entry which is preliminary data.</text>
</comment>
<evidence type="ECO:0008006" key="5">
    <source>
        <dbReference type="Google" id="ProtNLM"/>
    </source>
</evidence>
<evidence type="ECO:0000256" key="2">
    <source>
        <dbReference type="SAM" id="Phobius"/>
    </source>
</evidence>
<protein>
    <recommendedName>
        <fullName evidence="5">DUF1043 family protein</fullName>
    </recommendedName>
</protein>
<evidence type="ECO:0000313" key="3">
    <source>
        <dbReference type="EMBL" id="GHB13754.1"/>
    </source>
</evidence>
<keyword evidence="2" id="KW-0472">Membrane</keyword>
<organism evidence="3 4">
    <name type="scientific">Salinicola rhizosphaerae</name>
    <dbReference type="NCBI Taxonomy" id="1443141"/>
    <lineage>
        <taxon>Bacteria</taxon>
        <taxon>Pseudomonadati</taxon>
        <taxon>Pseudomonadota</taxon>
        <taxon>Gammaproteobacteria</taxon>
        <taxon>Oceanospirillales</taxon>
        <taxon>Halomonadaceae</taxon>
        <taxon>Salinicola</taxon>
    </lineage>
</organism>
<dbReference type="InterPro" id="IPR009386">
    <property type="entry name" value="ZapG-like"/>
</dbReference>
<evidence type="ECO:0000313" key="4">
    <source>
        <dbReference type="Proteomes" id="UP000646745"/>
    </source>
</evidence>
<feature type="compositionally biased region" description="Low complexity" evidence="1">
    <location>
        <begin position="198"/>
        <end position="212"/>
    </location>
</feature>
<gene>
    <name evidence="3" type="ORF">GCM10009038_10040</name>
</gene>
<feature type="region of interest" description="Disordered" evidence="1">
    <location>
        <begin position="110"/>
        <end position="212"/>
    </location>
</feature>
<dbReference type="Proteomes" id="UP000646745">
    <property type="component" value="Unassembled WGS sequence"/>
</dbReference>
<dbReference type="Pfam" id="PF06295">
    <property type="entry name" value="ZapG-like"/>
    <property type="match status" value="1"/>
</dbReference>